<dbReference type="Gene3D" id="1.20.1280.50">
    <property type="match status" value="1"/>
</dbReference>
<keyword evidence="7" id="KW-1185">Reference proteome</keyword>
<dbReference type="Pfam" id="PF00646">
    <property type="entry name" value="F-box"/>
    <property type="match status" value="1"/>
</dbReference>
<dbReference type="PROSITE" id="PS01201">
    <property type="entry name" value="TUB_2"/>
    <property type="match status" value="1"/>
</dbReference>
<feature type="region of interest" description="Disordered" evidence="3">
    <location>
        <begin position="1"/>
        <end position="36"/>
    </location>
</feature>
<feature type="domain" description="F-box" evidence="4">
    <location>
        <begin position="40"/>
        <end position="82"/>
    </location>
</feature>
<proteinExistence type="inferred from homology"/>
<feature type="non-terminal residue" evidence="6">
    <location>
        <position position="455"/>
    </location>
</feature>
<evidence type="ECO:0000256" key="2">
    <source>
        <dbReference type="RuleBase" id="RU361125"/>
    </source>
</evidence>
<name>A0A843V923_COLES</name>
<evidence type="ECO:0000256" key="3">
    <source>
        <dbReference type="SAM" id="MobiDB-lite"/>
    </source>
</evidence>
<dbReference type="Pfam" id="PF01167">
    <property type="entry name" value="Tub"/>
    <property type="match status" value="1"/>
</dbReference>
<dbReference type="CDD" id="cd22153">
    <property type="entry name" value="F-box_AtTLP-like"/>
    <property type="match status" value="1"/>
</dbReference>
<dbReference type="OrthoDB" id="8775810at2759"/>
<evidence type="ECO:0000256" key="1">
    <source>
        <dbReference type="ARBA" id="ARBA00007129"/>
    </source>
</evidence>
<dbReference type="Proteomes" id="UP000652761">
    <property type="component" value="Unassembled WGS sequence"/>
</dbReference>
<comment type="similarity">
    <text evidence="1 2">Belongs to the TUB family.</text>
</comment>
<dbReference type="InterPro" id="IPR000007">
    <property type="entry name" value="Tubby_C"/>
</dbReference>
<dbReference type="PROSITE" id="PS01200">
    <property type="entry name" value="TUB_1"/>
    <property type="match status" value="1"/>
</dbReference>
<dbReference type="Gene3D" id="3.20.90.10">
    <property type="entry name" value="Tubby Protein, Chain A"/>
    <property type="match status" value="2"/>
</dbReference>
<dbReference type="InterPro" id="IPR036047">
    <property type="entry name" value="F-box-like_dom_sf"/>
</dbReference>
<dbReference type="SUPFAM" id="SSF81383">
    <property type="entry name" value="F-box domain"/>
    <property type="match status" value="1"/>
</dbReference>
<feature type="domain" description="Tubby C-terminal" evidence="5">
    <location>
        <begin position="125"/>
        <end position="450"/>
    </location>
</feature>
<evidence type="ECO:0000259" key="5">
    <source>
        <dbReference type="Pfam" id="PF01167"/>
    </source>
</evidence>
<organism evidence="6 7">
    <name type="scientific">Colocasia esculenta</name>
    <name type="common">Wild taro</name>
    <name type="synonym">Arum esculentum</name>
    <dbReference type="NCBI Taxonomy" id="4460"/>
    <lineage>
        <taxon>Eukaryota</taxon>
        <taxon>Viridiplantae</taxon>
        <taxon>Streptophyta</taxon>
        <taxon>Embryophyta</taxon>
        <taxon>Tracheophyta</taxon>
        <taxon>Spermatophyta</taxon>
        <taxon>Magnoliopsida</taxon>
        <taxon>Liliopsida</taxon>
        <taxon>Araceae</taxon>
        <taxon>Aroideae</taxon>
        <taxon>Colocasieae</taxon>
        <taxon>Colocasia</taxon>
    </lineage>
</organism>
<dbReference type="InterPro" id="IPR025659">
    <property type="entry name" value="Tubby-like_C"/>
</dbReference>
<gene>
    <name evidence="6" type="ORF">Taro_025009</name>
</gene>
<dbReference type="PRINTS" id="PR01573">
    <property type="entry name" value="SUPERTUBBY"/>
</dbReference>
<dbReference type="PANTHER" id="PTHR16517">
    <property type="entry name" value="TUBBY-RELATED"/>
    <property type="match status" value="1"/>
</dbReference>
<dbReference type="PANTHER" id="PTHR16517:SF86">
    <property type="entry name" value="TUBBY-LIKE F-BOX PROTEIN 1"/>
    <property type="match status" value="1"/>
</dbReference>
<evidence type="ECO:0000313" key="7">
    <source>
        <dbReference type="Proteomes" id="UP000652761"/>
    </source>
</evidence>
<dbReference type="SUPFAM" id="SSF54518">
    <property type="entry name" value="Tubby C-terminal domain-like"/>
    <property type="match status" value="1"/>
</dbReference>
<accession>A0A843V923</accession>
<evidence type="ECO:0000313" key="6">
    <source>
        <dbReference type="EMBL" id="MQL92395.1"/>
    </source>
</evidence>
<dbReference type="InterPro" id="IPR018066">
    <property type="entry name" value="Tubby_C_CS"/>
</dbReference>
<comment type="caution">
    <text evidence="6">The sequence shown here is derived from an EMBL/GenBank/DDBJ whole genome shotgun (WGS) entry which is preliminary data.</text>
</comment>
<evidence type="ECO:0000259" key="4">
    <source>
        <dbReference type="Pfam" id="PF00646"/>
    </source>
</evidence>
<protein>
    <recommendedName>
        <fullName evidence="2">Tubby-like F-box protein</fullName>
    </recommendedName>
</protein>
<dbReference type="EMBL" id="NMUH01001442">
    <property type="protein sequence ID" value="MQL92395.1"/>
    <property type="molecule type" value="Genomic_DNA"/>
</dbReference>
<dbReference type="InterPro" id="IPR001810">
    <property type="entry name" value="F-box_dom"/>
</dbReference>
<sequence length="455" mass="49748">GGSSDSRRRQRDRRGSAGASSALPLPDLAAEEGDRRGSWAGLPPELLREVVKRVEQSEAAWPARRHVVACAAVCRSWRRVCREIVNAPEVSGQLTFPVSLKLLCGVIICGEVVIGVFAFKLAVLPGPRSGPIQCYIKRNKATSTYRLFLGVDSENGKFLMAARKIRRPTYAEYVISMSAGDISRNSVRYMGKLRSNFLGTKFAVYDSQPPYSGAVTSSGRSSRRFYSRKVSPKVPSGSYGIAHVAYELNMLGTRGPRRMCCTMHSIPASALEPTGFVPSYHDADHSVEESFSCMSLSRPLDHVTGDEKSMGSTRLTGSSRFTGSTRFTDSSRFTGSSRFTEISVDVGGKEGPLVLKNKPPRWHEQLQCWCLNFRGRVTIASVKNFQLIAASGEPADNNNAGAGTSQAGSSDHDKIILQFGKIGKDLFTMDYRYPLSAFQAFGICLTSFDTKLACE</sequence>
<dbReference type="AlphaFoldDB" id="A0A843V923"/>
<reference evidence="6" key="1">
    <citation type="submission" date="2017-07" db="EMBL/GenBank/DDBJ databases">
        <title>Taro Niue Genome Assembly and Annotation.</title>
        <authorList>
            <person name="Atibalentja N."/>
            <person name="Keating K."/>
            <person name="Fields C.J."/>
        </authorList>
    </citation>
    <scope>NUCLEOTIDE SEQUENCE</scope>
    <source>
        <strain evidence="6">Niue_2</strain>
        <tissue evidence="6">Leaf</tissue>
    </source>
</reference>